<keyword evidence="3" id="KW-0238">DNA-binding</keyword>
<sequence length="585" mass="65656">MSFEQLITQHIDTWTSALQTRSTAGRGSNGKIDLYGIKKLRELILELAVRGKLVPQDPNDEPASELLKRIADEKAELVKQGKIKKQKPLPEIDEDDKPFGLPVGWEWVRLGDLSSKITDGVHHTPKYIDNGVAFISVKDINGDSISFDNCKYISQEQHDEINARCNPEERDLLICRIGTLGRVTLVNTNRPFSLFVSVGLIKPVSTLVNTTYLHRLFYSPCMLSQLENIKVGGSHTNKLNLSDIPNLLIPFPSIAEQIRIVDKLKDLMSLCDQLEQQSLTSLDAHSQLVEALLATLTNSQNAEELAENWARISQHFDTLFTTEASIDALKQTILQLAVMGKLVPQDPSDEPASELLKRIEQEKAQLVKEGKIKKQKPLPPVSDEEKPFELPEGWEWCKLQRITSKITDGDHKTPPRINEGYKLLSAKNVRDGYIDYDNCDHIAEVDYLKSRERCLPEIGDLLIVSVGGTIGRSALIKNNADFALVRSVAIIKPLLFDSSYLKFSMDSFLLQKAIHENKRGGAQPCLYLSEISNFIFPMPPKNEQHRIVSKVEHLFSICDHLKSCLQSTQQTQLHLADALTDAALS</sequence>
<dbReference type="SUPFAM" id="SSF116734">
    <property type="entry name" value="DNA methylase specificity domain"/>
    <property type="match status" value="2"/>
</dbReference>
<dbReference type="InterPro" id="IPR044946">
    <property type="entry name" value="Restrct_endonuc_typeI_TRD_sf"/>
</dbReference>
<feature type="domain" description="Type I restriction modification DNA specificity" evidence="4">
    <location>
        <begin position="102"/>
        <end position="282"/>
    </location>
</feature>
<evidence type="ECO:0000256" key="1">
    <source>
        <dbReference type="ARBA" id="ARBA00010923"/>
    </source>
</evidence>
<dbReference type="GO" id="GO:0009307">
    <property type="term" value="P:DNA restriction-modification system"/>
    <property type="evidence" value="ECO:0007669"/>
    <property type="project" value="UniProtKB-KW"/>
</dbReference>
<comment type="caution">
    <text evidence="5">The sequence shown here is derived from an EMBL/GenBank/DDBJ whole genome shotgun (WGS) entry which is preliminary data.</text>
</comment>
<dbReference type="GO" id="GO:0003677">
    <property type="term" value="F:DNA binding"/>
    <property type="evidence" value="ECO:0007669"/>
    <property type="project" value="UniProtKB-KW"/>
</dbReference>
<keyword evidence="2" id="KW-0680">Restriction system</keyword>
<gene>
    <name evidence="5" type="ORF">NB703_003287</name>
</gene>
<protein>
    <recommendedName>
        <fullName evidence="4">Type I restriction modification DNA specificity domain-containing protein</fullName>
    </recommendedName>
</protein>
<evidence type="ECO:0000256" key="2">
    <source>
        <dbReference type="ARBA" id="ARBA00022747"/>
    </source>
</evidence>
<dbReference type="Gene3D" id="3.90.220.20">
    <property type="entry name" value="DNA methylase specificity domains"/>
    <property type="match status" value="2"/>
</dbReference>
<comment type="similarity">
    <text evidence="1">Belongs to the type-I restriction system S methylase family.</text>
</comment>
<reference evidence="5" key="1">
    <citation type="submission" date="2022-06" db="EMBL/GenBank/DDBJ databases">
        <title>Dynamics of rice microbiomes reveals core vertical transmitted seed endophytes.</title>
        <authorList>
            <person name="Liao K."/>
            <person name="Zhang X."/>
        </authorList>
    </citation>
    <scope>NUCLEOTIDE SEQUENCE</scope>
    <source>
        <strain evidence="5">JT1-17</strain>
    </source>
</reference>
<evidence type="ECO:0000256" key="3">
    <source>
        <dbReference type="ARBA" id="ARBA00023125"/>
    </source>
</evidence>
<dbReference type="PANTHER" id="PTHR43140">
    <property type="entry name" value="TYPE-1 RESTRICTION ENZYME ECOKI SPECIFICITY PROTEIN"/>
    <property type="match status" value="1"/>
</dbReference>
<feature type="domain" description="Type I restriction modification DNA specificity" evidence="4">
    <location>
        <begin position="431"/>
        <end position="558"/>
    </location>
</feature>
<dbReference type="InterPro" id="IPR000055">
    <property type="entry name" value="Restrct_endonuc_typeI_TRD"/>
</dbReference>
<dbReference type="Pfam" id="PF01420">
    <property type="entry name" value="Methylase_S"/>
    <property type="match status" value="2"/>
</dbReference>
<organism evidence="5 6">
    <name type="scientific">Pantoea ananas</name>
    <name type="common">Erwinia uredovora</name>
    <dbReference type="NCBI Taxonomy" id="553"/>
    <lineage>
        <taxon>Bacteria</taxon>
        <taxon>Pseudomonadati</taxon>
        <taxon>Pseudomonadota</taxon>
        <taxon>Gammaproteobacteria</taxon>
        <taxon>Enterobacterales</taxon>
        <taxon>Erwiniaceae</taxon>
        <taxon>Pantoea</taxon>
    </lineage>
</organism>
<proteinExistence type="inferred from homology"/>
<dbReference type="EMBL" id="JANFVX010000013">
    <property type="protein sequence ID" value="MCW0345194.1"/>
    <property type="molecule type" value="Genomic_DNA"/>
</dbReference>
<dbReference type="AlphaFoldDB" id="A0AAJ1FS67"/>
<dbReference type="InterPro" id="IPR051212">
    <property type="entry name" value="Type-I_RE_S_subunit"/>
</dbReference>
<evidence type="ECO:0000259" key="4">
    <source>
        <dbReference type="Pfam" id="PF01420"/>
    </source>
</evidence>
<dbReference type="RefSeq" id="WP_028723604.1">
    <property type="nucleotide sequence ID" value="NZ_CP158663.1"/>
</dbReference>
<dbReference type="CDD" id="cd17246">
    <property type="entry name" value="RMtype1_S_SonII-TRD2-CR2_like"/>
    <property type="match status" value="2"/>
</dbReference>
<dbReference type="PANTHER" id="PTHR43140:SF1">
    <property type="entry name" value="TYPE I RESTRICTION ENZYME ECOKI SPECIFICITY SUBUNIT"/>
    <property type="match status" value="1"/>
</dbReference>
<evidence type="ECO:0000313" key="6">
    <source>
        <dbReference type="Proteomes" id="UP001208888"/>
    </source>
</evidence>
<name>A0AAJ1FS67_PANAN</name>
<dbReference type="Proteomes" id="UP001208888">
    <property type="component" value="Unassembled WGS sequence"/>
</dbReference>
<evidence type="ECO:0000313" key="5">
    <source>
        <dbReference type="EMBL" id="MCW0345194.1"/>
    </source>
</evidence>
<accession>A0AAJ1FS67</accession>